<sequence length="60" mass="7228">MPYMYMLECSDHSYYVGSTKDLERRLWQHQNGLGAKHTAKRLPVKLVYCEYYDRVSDAFY</sequence>
<evidence type="ECO:0000256" key="1">
    <source>
        <dbReference type="ARBA" id="ARBA00007435"/>
    </source>
</evidence>
<feature type="domain" description="GIY-YIG" evidence="2">
    <location>
        <begin position="1"/>
        <end position="60"/>
    </location>
</feature>
<dbReference type="InterPro" id="IPR035901">
    <property type="entry name" value="GIY-YIG_endonuc_sf"/>
</dbReference>
<dbReference type="PROSITE" id="PS50164">
    <property type="entry name" value="GIY_YIG"/>
    <property type="match status" value="1"/>
</dbReference>
<evidence type="ECO:0000313" key="3">
    <source>
        <dbReference type="EMBL" id="HFM99729.1"/>
    </source>
</evidence>
<dbReference type="CDD" id="cd10456">
    <property type="entry name" value="GIY-YIG_UPF0213"/>
    <property type="match status" value="1"/>
</dbReference>
<evidence type="ECO:0000259" key="2">
    <source>
        <dbReference type="PROSITE" id="PS50164"/>
    </source>
</evidence>
<gene>
    <name evidence="3" type="ORF">ENR64_18640</name>
</gene>
<proteinExistence type="inferred from homology"/>
<dbReference type="InterPro" id="IPR050190">
    <property type="entry name" value="UPF0213_domain"/>
</dbReference>
<dbReference type="InterPro" id="IPR000305">
    <property type="entry name" value="GIY-YIG_endonuc"/>
</dbReference>
<dbReference type="EMBL" id="DSRU01000271">
    <property type="protein sequence ID" value="HFM99729.1"/>
    <property type="molecule type" value="Genomic_DNA"/>
</dbReference>
<comment type="similarity">
    <text evidence="1">Belongs to the UPF0213 family.</text>
</comment>
<name>A0A7C3KFD8_9CYAN</name>
<dbReference type="Gene3D" id="3.40.1440.10">
    <property type="entry name" value="GIY-YIG endonuclease"/>
    <property type="match status" value="1"/>
</dbReference>
<accession>A0A7C3KFD8</accession>
<protein>
    <submittedName>
        <fullName evidence="3">GIY-YIG nuclease family protein</fullName>
    </submittedName>
</protein>
<dbReference type="Pfam" id="PF01541">
    <property type="entry name" value="GIY-YIG"/>
    <property type="match status" value="1"/>
</dbReference>
<dbReference type="SUPFAM" id="SSF82771">
    <property type="entry name" value="GIY-YIG endonuclease"/>
    <property type="match status" value="1"/>
</dbReference>
<dbReference type="PANTHER" id="PTHR34477:SF1">
    <property type="entry name" value="UPF0213 PROTEIN YHBQ"/>
    <property type="match status" value="1"/>
</dbReference>
<organism evidence="3">
    <name type="scientific">Oscillatoriales cyanobacterium SpSt-418</name>
    <dbReference type="NCBI Taxonomy" id="2282169"/>
    <lineage>
        <taxon>Bacteria</taxon>
        <taxon>Bacillati</taxon>
        <taxon>Cyanobacteriota</taxon>
        <taxon>Cyanophyceae</taxon>
        <taxon>Oscillatoriophycideae</taxon>
        <taxon>Oscillatoriales</taxon>
    </lineage>
</organism>
<comment type="caution">
    <text evidence="3">The sequence shown here is derived from an EMBL/GenBank/DDBJ whole genome shotgun (WGS) entry which is preliminary data.</text>
</comment>
<reference evidence="3" key="1">
    <citation type="journal article" date="2020" name="mSystems">
        <title>Genome- and Community-Level Interaction Insights into Carbon Utilization and Element Cycling Functions of Hydrothermarchaeota in Hydrothermal Sediment.</title>
        <authorList>
            <person name="Zhou Z."/>
            <person name="Liu Y."/>
            <person name="Xu W."/>
            <person name="Pan J."/>
            <person name="Luo Z.H."/>
            <person name="Li M."/>
        </authorList>
    </citation>
    <scope>NUCLEOTIDE SEQUENCE [LARGE SCALE GENOMIC DNA]</scope>
    <source>
        <strain evidence="3">SpSt-418</strain>
    </source>
</reference>
<dbReference type="AlphaFoldDB" id="A0A7C3KFD8"/>
<dbReference type="PANTHER" id="PTHR34477">
    <property type="entry name" value="UPF0213 PROTEIN YHBQ"/>
    <property type="match status" value="1"/>
</dbReference>